<gene>
    <name evidence="2" type="ORF">EBH_0081400</name>
</gene>
<dbReference type="AlphaFoldDB" id="U6LF27"/>
<reference evidence="2" key="1">
    <citation type="submission" date="2013-10" db="EMBL/GenBank/DDBJ databases">
        <title>Genomic analysis of the causative agents of coccidiosis in chickens.</title>
        <authorList>
            <person name="Reid A.J."/>
            <person name="Blake D."/>
            <person name="Billington K."/>
            <person name="Browne H."/>
            <person name="Dunn M."/>
            <person name="Hung S."/>
            <person name="Kawahara F."/>
            <person name="Miranda-Saavedra D."/>
            <person name="Mourier T."/>
            <person name="Nagra H."/>
            <person name="Otto T.D."/>
            <person name="Rawlings N."/>
            <person name="Sanchez A."/>
            <person name="Sanders M."/>
            <person name="Subramaniam C."/>
            <person name="Tay Y."/>
            <person name="Dear P."/>
            <person name="Doerig C."/>
            <person name="Gruber A."/>
            <person name="Parkinson J."/>
            <person name="Shirley M."/>
            <person name="Wan K.L."/>
            <person name="Berriman M."/>
            <person name="Tomley F."/>
            <person name="Pain A."/>
        </authorList>
    </citation>
    <scope>NUCLEOTIDE SEQUENCE [LARGE SCALE GENOMIC DNA]</scope>
    <source>
        <strain evidence="2">Houghton</strain>
    </source>
</reference>
<feature type="region of interest" description="Disordered" evidence="1">
    <location>
        <begin position="109"/>
        <end position="188"/>
    </location>
</feature>
<reference evidence="2" key="2">
    <citation type="submission" date="2013-10" db="EMBL/GenBank/DDBJ databases">
        <authorList>
            <person name="Aslett M."/>
        </authorList>
    </citation>
    <scope>NUCLEOTIDE SEQUENCE [LARGE SCALE GENOMIC DNA]</scope>
    <source>
        <strain evidence="2">Houghton</strain>
    </source>
</reference>
<protein>
    <submittedName>
        <fullName evidence="2">Uncharacterized protein</fullName>
    </submittedName>
</protein>
<organism evidence="2 3">
    <name type="scientific">Eimeria brunetti</name>
    <dbReference type="NCBI Taxonomy" id="51314"/>
    <lineage>
        <taxon>Eukaryota</taxon>
        <taxon>Sar</taxon>
        <taxon>Alveolata</taxon>
        <taxon>Apicomplexa</taxon>
        <taxon>Conoidasida</taxon>
        <taxon>Coccidia</taxon>
        <taxon>Eucoccidiorida</taxon>
        <taxon>Eimeriorina</taxon>
        <taxon>Eimeriidae</taxon>
        <taxon>Eimeria</taxon>
    </lineage>
</organism>
<evidence type="ECO:0000256" key="1">
    <source>
        <dbReference type="SAM" id="MobiDB-lite"/>
    </source>
</evidence>
<proteinExistence type="predicted"/>
<dbReference type="EMBL" id="HG711393">
    <property type="protein sequence ID" value="CDJ48962.1"/>
    <property type="molecule type" value="Genomic_DNA"/>
</dbReference>
<name>U6LF27_9EIME</name>
<evidence type="ECO:0000313" key="3">
    <source>
        <dbReference type="Proteomes" id="UP000030750"/>
    </source>
</evidence>
<keyword evidence="3" id="KW-1185">Reference proteome</keyword>
<sequence>MGDITSKNGADFALHQHAAAEQQPPRDGEQLAAIDGTEVVPEGPQALRTPSFACAESAEARCAGISRIEDAHTGVPATLRPSLTGPLAAVEERLGAANVRQEDLRSIPTEEQNLEGRQQQQGYPSHSSTMSLRQDTMEQGPAAPYPHQTNLAGELGNADDRQEVQGSNPWEEFPENNLRNSSRGPLEGSAESLFESMVANWLQPVEQATAAA</sequence>
<feature type="compositionally biased region" description="Polar residues" evidence="1">
    <location>
        <begin position="109"/>
        <end position="134"/>
    </location>
</feature>
<evidence type="ECO:0000313" key="2">
    <source>
        <dbReference type="EMBL" id="CDJ48962.1"/>
    </source>
</evidence>
<accession>U6LF27</accession>
<dbReference type="VEuPathDB" id="ToxoDB:EBH_0081400"/>
<feature type="region of interest" description="Disordered" evidence="1">
    <location>
        <begin position="1"/>
        <end position="45"/>
    </location>
</feature>
<dbReference type="Proteomes" id="UP000030750">
    <property type="component" value="Unassembled WGS sequence"/>
</dbReference>